<dbReference type="InterPro" id="IPR018062">
    <property type="entry name" value="HTH_AraC-typ_CS"/>
</dbReference>
<dbReference type="InterPro" id="IPR018060">
    <property type="entry name" value="HTH_AraC"/>
</dbReference>
<reference evidence="5 6" key="1">
    <citation type="submission" date="2020-03" db="EMBL/GenBank/DDBJ databases">
        <title>WGS of actinomycetes isolated from Thailand.</title>
        <authorList>
            <person name="Thawai C."/>
        </authorList>
    </citation>
    <scope>NUCLEOTIDE SEQUENCE [LARGE SCALE GENOMIC DNA]</scope>
    <source>
        <strain evidence="5 6">FMUSA5-5</strain>
    </source>
</reference>
<dbReference type="InterPro" id="IPR032783">
    <property type="entry name" value="AraC_lig"/>
</dbReference>
<dbReference type="PROSITE" id="PS01124">
    <property type="entry name" value="HTH_ARAC_FAMILY_2"/>
    <property type="match status" value="1"/>
</dbReference>
<evidence type="ECO:0000256" key="2">
    <source>
        <dbReference type="ARBA" id="ARBA00023125"/>
    </source>
</evidence>
<keyword evidence="6" id="KW-1185">Reference proteome</keyword>
<evidence type="ECO:0000313" key="6">
    <source>
        <dbReference type="Proteomes" id="UP000696294"/>
    </source>
</evidence>
<protein>
    <submittedName>
        <fullName evidence="5">AraC family transcriptional regulator</fullName>
    </submittedName>
</protein>
<evidence type="ECO:0000256" key="1">
    <source>
        <dbReference type="ARBA" id="ARBA00023015"/>
    </source>
</evidence>
<dbReference type="Proteomes" id="UP000696294">
    <property type="component" value="Unassembled WGS sequence"/>
</dbReference>
<sequence>MDVLTDLLHRARAQDALVRQLIQPPPWAITYADAPPLTVAATLGGRAVIRLADAPPTRLCSGDIALITASGGYTIADDPATPPQYVIRDGRKFLPSGAPVPVDDVPAPVPRTFGTGLSGAGLSSPGSGATVMLRGAYDLRGDVASRLLELLPPLAVVPAGPRTRVLLDLLSTEAASGEPGQDTVLAGLLDLILVIALRAWCIRPEATPPAWYRALSDPVIGEALRLLHEEPAHRWTVASLAAKVGLSRAAFAQRFTALVGRPPLGYLTDWRMTLAADLLRDPRRSVASVAREVGYGDAFAFSVAFKRARGCTPSQAQRSSTT</sequence>
<name>A0ABX1BMB9_9ACTN</name>
<comment type="caution">
    <text evidence="5">The sequence shown here is derived from an EMBL/GenBank/DDBJ whole genome shotgun (WGS) entry which is preliminary data.</text>
</comment>
<dbReference type="EMBL" id="JAATEP010000047">
    <property type="protein sequence ID" value="NJP96243.1"/>
    <property type="molecule type" value="Genomic_DNA"/>
</dbReference>
<dbReference type="InterPro" id="IPR050204">
    <property type="entry name" value="AraC_XylS_family_regulators"/>
</dbReference>
<proteinExistence type="predicted"/>
<dbReference type="Pfam" id="PF12833">
    <property type="entry name" value="HTH_18"/>
    <property type="match status" value="1"/>
</dbReference>
<keyword evidence="1" id="KW-0805">Transcription regulation</keyword>
<keyword evidence="3" id="KW-0804">Transcription</keyword>
<keyword evidence="2" id="KW-0238">DNA-binding</keyword>
<dbReference type="PANTHER" id="PTHR46796:SF13">
    <property type="entry name" value="HTH-TYPE TRANSCRIPTIONAL ACTIVATOR RHAS"/>
    <property type="match status" value="1"/>
</dbReference>
<dbReference type="SMART" id="SM00342">
    <property type="entry name" value="HTH_ARAC"/>
    <property type="match status" value="1"/>
</dbReference>
<dbReference type="RefSeq" id="WP_168017849.1">
    <property type="nucleotide sequence ID" value="NZ_JAATEP010000047.1"/>
</dbReference>
<evidence type="ECO:0000313" key="5">
    <source>
        <dbReference type="EMBL" id="NJP96243.1"/>
    </source>
</evidence>
<dbReference type="Pfam" id="PF12852">
    <property type="entry name" value="Cupin_6"/>
    <property type="match status" value="1"/>
</dbReference>
<feature type="domain" description="HTH araC/xylS-type" evidence="4">
    <location>
        <begin position="221"/>
        <end position="319"/>
    </location>
</feature>
<accession>A0ABX1BMB9</accession>
<gene>
    <name evidence="5" type="ORF">HCN51_43575</name>
</gene>
<dbReference type="SUPFAM" id="SSF46689">
    <property type="entry name" value="Homeodomain-like"/>
    <property type="match status" value="2"/>
</dbReference>
<evidence type="ECO:0000256" key="3">
    <source>
        <dbReference type="ARBA" id="ARBA00023163"/>
    </source>
</evidence>
<evidence type="ECO:0000259" key="4">
    <source>
        <dbReference type="PROSITE" id="PS01124"/>
    </source>
</evidence>
<dbReference type="PANTHER" id="PTHR46796">
    <property type="entry name" value="HTH-TYPE TRANSCRIPTIONAL ACTIVATOR RHAS-RELATED"/>
    <property type="match status" value="1"/>
</dbReference>
<dbReference type="InterPro" id="IPR009057">
    <property type="entry name" value="Homeodomain-like_sf"/>
</dbReference>
<dbReference type="Gene3D" id="1.10.10.60">
    <property type="entry name" value="Homeodomain-like"/>
    <property type="match status" value="2"/>
</dbReference>
<dbReference type="PROSITE" id="PS00041">
    <property type="entry name" value="HTH_ARAC_FAMILY_1"/>
    <property type="match status" value="1"/>
</dbReference>
<organism evidence="5 6">
    <name type="scientific">Nonomuraea composti</name>
    <dbReference type="NCBI Taxonomy" id="2720023"/>
    <lineage>
        <taxon>Bacteria</taxon>
        <taxon>Bacillati</taxon>
        <taxon>Actinomycetota</taxon>
        <taxon>Actinomycetes</taxon>
        <taxon>Streptosporangiales</taxon>
        <taxon>Streptosporangiaceae</taxon>
        <taxon>Nonomuraea</taxon>
    </lineage>
</organism>